<dbReference type="AlphaFoldDB" id="A0A0F9GW62"/>
<protein>
    <submittedName>
        <fullName evidence="1">Uncharacterized protein</fullName>
    </submittedName>
</protein>
<gene>
    <name evidence="1" type="ORF">LCGC14_1778030</name>
</gene>
<organism evidence="1">
    <name type="scientific">marine sediment metagenome</name>
    <dbReference type="NCBI Taxonomy" id="412755"/>
    <lineage>
        <taxon>unclassified sequences</taxon>
        <taxon>metagenomes</taxon>
        <taxon>ecological metagenomes</taxon>
    </lineage>
</organism>
<comment type="caution">
    <text evidence="1">The sequence shown here is derived from an EMBL/GenBank/DDBJ whole genome shotgun (WGS) entry which is preliminary data.</text>
</comment>
<name>A0A0F9GW62_9ZZZZ</name>
<dbReference type="EMBL" id="LAZR01016769">
    <property type="protein sequence ID" value="KKM03080.1"/>
    <property type="molecule type" value="Genomic_DNA"/>
</dbReference>
<accession>A0A0F9GW62</accession>
<reference evidence="1" key="1">
    <citation type="journal article" date="2015" name="Nature">
        <title>Complex archaea that bridge the gap between prokaryotes and eukaryotes.</title>
        <authorList>
            <person name="Spang A."/>
            <person name="Saw J.H."/>
            <person name="Jorgensen S.L."/>
            <person name="Zaremba-Niedzwiedzka K."/>
            <person name="Martijn J."/>
            <person name="Lind A.E."/>
            <person name="van Eijk R."/>
            <person name="Schleper C."/>
            <person name="Guy L."/>
            <person name="Ettema T.J."/>
        </authorList>
    </citation>
    <scope>NUCLEOTIDE SEQUENCE</scope>
</reference>
<evidence type="ECO:0000313" key="1">
    <source>
        <dbReference type="EMBL" id="KKM03080.1"/>
    </source>
</evidence>
<sequence>MEWIIDNWQWLLIGFYVAEKIVKATPWPYDDIVVDIIWSGLKKLAKK</sequence>
<proteinExistence type="predicted"/>